<dbReference type="EMBL" id="JARAOO010000001">
    <property type="protein sequence ID" value="KAJ7982260.1"/>
    <property type="molecule type" value="Genomic_DNA"/>
</dbReference>
<proteinExistence type="predicted"/>
<accession>A0AAD7QIR1</accession>
<sequence>MWFAASGGGGRGTAVTGFISNTLVRHFSRKRGENLRKINPRVTPQEASSIANDLFGVIKKHGPLSISNTWVQAKESGVGGLSSKTHLKLMLKWMRGRKMLQLLCDHVGSSKKFLISTPLDEAQIEERKSSLVTRMVTKSKKPRIKGKKKSK</sequence>
<name>A0AAD7QIR1_QUISA</name>
<keyword evidence="2" id="KW-1185">Reference proteome</keyword>
<organism evidence="1 2">
    <name type="scientific">Quillaja saponaria</name>
    <name type="common">Soap bark tree</name>
    <dbReference type="NCBI Taxonomy" id="32244"/>
    <lineage>
        <taxon>Eukaryota</taxon>
        <taxon>Viridiplantae</taxon>
        <taxon>Streptophyta</taxon>
        <taxon>Embryophyta</taxon>
        <taxon>Tracheophyta</taxon>
        <taxon>Spermatophyta</taxon>
        <taxon>Magnoliopsida</taxon>
        <taxon>eudicotyledons</taxon>
        <taxon>Gunneridae</taxon>
        <taxon>Pentapetalae</taxon>
        <taxon>rosids</taxon>
        <taxon>fabids</taxon>
        <taxon>Fabales</taxon>
        <taxon>Quillajaceae</taxon>
        <taxon>Quillaja</taxon>
    </lineage>
</organism>
<dbReference type="PANTHER" id="PTHR35110:SF1">
    <property type="entry name" value="EXPRESSED PROTEIN"/>
    <property type="match status" value="1"/>
</dbReference>
<evidence type="ECO:0000313" key="1">
    <source>
        <dbReference type="EMBL" id="KAJ7982260.1"/>
    </source>
</evidence>
<protein>
    <submittedName>
        <fullName evidence="1">Tumor necrosis factor receptor family protein</fullName>
    </submittedName>
</protein>
<reference evidence="1 2" key="1">
    <citation type="journal article" date="2023" name="Science">
        <title>Elucidation of the pathway for biosynthesis of saponin adjuvants from the soapbark tree.</title>
        <authorList>
            <person name="Reed J."/>
            <person name="Orme A."/>
            <person name="El-Demerdash A."/>
            <person name="Owen C."/>
            <person name="Martin L.B.B."/>
            <person name="Misra R.C."/>
            <person name="Kikuchi S."/>
            <person name="Rejzek M."/>
            <person name="Martin A.C."/>
            <person name="Harkess A."/>
            <person name="Leebens-Mack J."/>
            <person name="Louveau T."/>
            <person name="Stephenson M.J."/>
            <person name="Osbourn A."/>
        </authorList>
    </citation>
    <scope>NUCLEOTIDE SEQUENCE [LARGE SCALE GENOMIC DNA]</scope>
    <source>
        <strain evidence="1">S10</strain>
    </source>
</reference>
<evidence type="ECO:0000313" key="2">
    <source>
        <dbReference type="Proteomes" id="UP001163823"/>
    </source>
</evidence>
<comment type="caution">
    <text evidence="1">The sequence shown here is derived from an EMBL/GenBank/DDBJ whole genome shotgun (WGS) entry which is preliminary data.</text>
</comment>
<dbReference type="KEGG" id="qsa:O6P43_001403"/>
<gene>
    <name evidence="1" type="ORF">O6P43_001403</name>
</gene>
<dbReference type="AlphaFoldDB" id="A0AAD7QIR1"/>
<keyword evidence="1" id="KW-0675">Receptor</keyword>
<dbReference type="PANTHER" id="PTHR35110">
    <property type="entry name" value="EXPRESSED PROTEIN"/>
    <property type="match status" value="1"/>
</dbReference>
<dbReference type="Proteomes" id="UP001163823">
    <property type="component" value="Chromosome 1"/>
</dbReference>